<proteinExistence type="predicted"/>
<reference evidence="1" key="2">
    <citation type="journal article" date="2015" name="Fish Shellfish Immunol.">
        <title>Early steps in the European eel (Anguilla anguilla)-Vibrio vulnificus interaction in the gills: Role of the RtxA13 toxin.</title>
        <authorList>
            <person name="Callol A."/>
            <person name="Pajuelo D."/>
            <person name="Ebbesson L."/>
            <person name="Teles M."/>
            <person name="MacKenzie S."/>
            <person name="Amaro C."/>
        </authorList>
    </citation>
    <scope>NUCLEOTIDE SEQUENCE</scope>
</reference>
<accession>A0A0E9X6Y9</accession>
<protein>
    <submittedName>
        <fullName evidence="1">Uncharacterized protein</fullName>
    </submittedName>
</protein>
<organism evidence="1">
    <name type="scientific">Anguilla anguilla</name>
    <name type="common">European freshwater eel</name>
    <name type="synonym">Muraena anguilla</name>
    <dbReference type="NCBI Taxonomy" id="7936"/>
    <lineage>
        <taxon>Eukaryota</taxon>
        <taxon>Metazoa</taxon>
        <taxon>Chordata</taxon>
        <taxon>Craniata</taxon>
        <taxon>Vertebrata</taxon>
        <taxon>Euteleostomi</taxon>
        <taxon>Actinopterygii</taxon>
        <taxon>Neopterygii</taxon>
        <taxon>Teleostei</taxon>
        <taxon>Anguilliformes</taxon>
        <taxon>Anguillidae</taxon>
        <taxon>Anguilla</taxon>
    </lineage>
</organism>
<sequence length="49" mass="5967">MSSQREWLNWQHALMKPFRWLTYSHSLSNRLTPPFCKSQNINGAIFMRR</sequence>
<evidence type="ECO:0000313" key="1">
    <source>
        <dbReference type="EMBL" id="JAH97453.1"/>
    </source>
</evidence>
<dbReference type="AlphaFoldDB" id="A0A0E9X6Y9"/>
<dbReference type="EMBL" id="GBXM01011124">
    <property type="protein sequence ID" value="JAH97453.1"/>
    <property type="molecule type" value="Transcribed_RNA"/>
</dbReference>
<reference evidence="1" key="1">
    <citation type="submission" date="2014-11" db="EMBL/GenBank/DDBJ databases">
        <authorList>
            <person name="Amaro Gonzalez C."/>
        </authorList>
    </citation>
    <scope>NUCLEOTIDE SEQUENCE</scope>
</reference>
<name>A0A0E9X6Y9_ANGAN</name>